<feature type="signal peptide" evidence="2">
    <location>
        <begin position="1"/>
        <end position="20"/>
    </location>
</feature>
<feature type="chain" id="PRO_5016574723" evidence="2">
    <location>
        <begin position="21"/>
        <end position="144"/>
    </location>
</feature>
<proteinExistence type="predicted"/>
<reference evidence="4 5" key="1">
    <citation type="submission" date="2018-07" db="EMBL/GenBank/DDBJ databases">
        <title>Crenobacter cavernae sp. nov., isolated from a karst cave.</title>
        <authorList>
            <person name="Zhu H."/>
        </authorList>
    </citation>
    <scope>NUCLEOTIDE SEQUENCE [LARGE SCALE GENOMIC DNA]</scope>
    <source>
        <strain evidence="4 5">K1W11S-77</strain>
    </source>
</reference>
<organism evidence="4 5">
    <name type="scientific">Crenobacter cavernae</name>
    <dbReference type="NCBI Taxonomy" id="2290923"/>
    <lineage>
        <taxon>Bacteria</taxon>
        <taxon>Pseudomonadati</taxon>
        <taxon>Pseudomonadota</taxon>
        <taxon>Betaproteobacteria</taxon>
        <taxon>Neisseriales</taxon>
        <taxon>Neisseriaceae</taxon>
        <taxon>Crenobacter</taxon>
    </lineage>
</organism>
<protein>
    <submittedName>
        <fullName evidence="4">DUF4124 domain-containing protein</fullName>
    </submittedName>
</protein>
<feature type="region of interest" description="Disordered" evidence="1">
    <location>
        <begin position="53"/>
        <end position="81"/>
    </location>
</feature>
<keyword evidence="2" id="KW-0732">Signal</keyword>
<name>A0A345Y8P2_9NEIS</name>
<dbReference type="KEGG" id="ccah:DWG20_13105"/>
<evidence type="ECO:0000313" key="5">
    <source>
        <dbReference type="Proteomes" id="UP000254537"/>
    </source>
</evidence>
<gene>
    <name evidence="4" type="ORF">DWG20_13105</name>
</gene>
<evidence type="ECO:0000256" key="2">
    <source>
        <dbReference type="SAM" id="SignalP"/>
    </source>
</evidence>
<evidence type="ECO:0000259" key="3">
    <source>
        <dbReference type="Pfam" id="PF13511"/>
    </source>
</evidence>
<dbReference type="AlphaFoldDB" id="A0A345Y8P2"/>
<feature type="domain" description="DUF4124" evidence="3">
    <location>
        <begin position="10"/>
        <end position="64"/>
    </location>
</feature>
<dbReference type="Pfam" id="PF13511">
    <property type="entry name" value="DUF4124"/>
    <property type="match status" value="1"/>
</dbReference>
<sequence>MKRLMTCFAVSMLAAGHASAMVRCQDANGRIEYSDKPFCTAGQKPLDSSVRWQAPVTSGSESAPSKASAESVLKPARKSRYRQARDADARLIETHESDVLKRCRQLRRYKNLMQQRLASGHADASLSELRAADARLSRANCPPF</sequence>
<accession>A0A345Y8P2</accession>
<evidence type="ECO:0000256" key="1">
    <source>
        <dbReference type="SAM" id="MobiDB-lite"/>
    </source>
</evidence>
<feature type="compositionally biased region" description="Low complexity" evidence="1">
    <location>
        <begin position="58"/>
        <end position="71"/>
    </location>
</feature>
<dbReference type="EMBL" id="CP031337">
    <property type="protein sequence ID" value="AXK40294.1"/>
    <property type="molecule type" value="Genomic_DNA"/>
</dbReference>
<dbReference type="RefSeq" id="WP_115434222.1">
    <property type="nucleotide sequence ID" value="NZ_CP031337.1"/>
</dbReference>
<evidence type="ECO:0000313" key="4">
    <source>
        <dbReference type="EMBL" id="AXK40294.1"/>
    </source>
</evidence>
<dbReference type="InterPro" id="IPR025392">
    <property type="entry name" value="DUF4124"/>
</dbReference>
<dbReference type="Proteomes" id="UP000254537">
    <property type="component" value="Chromosome"/>
</dbReference>